<organism evidence="3 4">
    <name type="scientific">Caenorhabditis remanei</name>
    <name type="common">Caenorhabditis vulgaris</name>
    <dbReference type="NCBI Taxonomy" id="31234"/>
    <lineage>
        <taxon>Eukaryota</taxon>
        <taxon>Metazoa</taxon>
        <taxon>Ecdysozoa</taxon>
        <taxon>Nematoda</taxon>
        <taxon>Chromadorea</taxon>
        <taxon>Rhabditida</taxon>
        <taxon>Rhabditina</taxon>
        <taxon>Rhabditomorpha</taxon>
        <taxon>Rhabditoidea</taxon>
        <taxon>Rhabditidae</taxon>
        <taxon>Peloderinae</taxon>
        <taxon>Caenorhabditis</taxon>
    </lineage>
</organism>
<evidence type="ECO:0000256" key="1">
    <source>
        <dbReference type="PROSITE-ProRule" id="PRU00117"/>
    </source>
</evidence>
<dbReference type="InterPro" id="IPR036612">
    <property type="entry name" value="KH_dom_type_1_sf"/>
</dbReference>
<dbReference type="FunFam" id="3.30.1370.10:FF:000169">
    <property type="entry name" value="Protein CBR-NUO-2"/>
    <property type="match status" value="1"/>
</dbReference>
<comment type="caution">
    <text evidence="3">The sequence shown here is derived from an EMBL/GenBank/DDBJ whole genome shotgun (WGS) entry which is preliminary data.</text>
</comment>
<dbReference type="AlphaFoldDB" id="A0A6A5HV56"/>
<dbReference type="GO" id="GO:0003723">
    <property type="term" value="F:RNA binding"/>
    <property type="evidence" value="ECO:0007669"/>
    <property type="project" value="UniProtKB-UniRule"/>
</dbReference>
<gene>
    <name evidence="3" type="ORF">GCK72_002845</name>
</gene>
<dbReference type="CDD" id="cd00105">
    <property type="entry name" value="KH-I"/>
    <property type="match status" value="1"/>
</dbReference>
<proteinExistence type="predicted"/>
<dbReference type="SMART" id="SM00322">
    <property type="entry name" value="KH"/>
    <property type="match status" value="2"/>
</dbReference>
<feature type="domain" description="K Homology" evidence="2">
    <location>
        <begin position="2"/>
        <end position="74"/>
    </location>
</feature>
<protein>
    <recommendedName>
        <fullName evidence="2">K Homology domain-containing protein</fullName>
    </recommendedName>
</protein>
<dbReference type="Gene3D" id="3.30.1370.10">
    <property type="entry name" value="K Homology domain, type 1"/>
    <property type="match status" value="2"/>
</dbReference>
<dbReference type="Pfam" id="PF00013">
    <property type="entry name" value="KH_1"/>
    <property type="match status" value="2"/>
</dbReference>
<dbReference type="GeneID" id="9806597"/>
<dbReference type="KEGG" id="crq:GCK72_002845"/>
<dbReference type="RefSeq" id="XP_003099755.2">
    <property type="nucleotide sequence ID" value="XM_003099707.2"/>
</dbReference>
<dbReference type="EMBL" id="WUAV01000001">
    <property type="protein sequence ID" value="KAF1771021.1"/>
    <property type="molecule type" value="Genomic_DNA"/>
</dbReference>
<dbReference type="SUPFAM" id="SSF54791">
    <property type="entry name" value="Eukaryotic type KH-domain (KH-domain type I)"/>
    <property type="match status" value="2"/>
</dbReference>
<dbReference type="InterPro" id="IPR004088">
    <property type="entry name" value="KH_dom_type_1"/>
</dbReference>
<feature type="domain" description="K Homology" evidence="2">
    <location>
        <begin position="79"/>
        <end position="156"/>
    </location>
</feature>
<dbReference type="InterPro" id="IPR004087">
    <property type="entry name" value="KH_dom"/>
</dbReference>
<accession>A0A6A5HV56</accession>
<dbReference type="PROSITE" id="PS50084">
    <property type="entry name" value="KH_TYPE_1"/>
    <property type="match status" value="2"/>
</dbReference>
<sequence>MNSDIVYFPIHEHLDSSHLGQFIGHEGINIYKIEKENGVTLDICKNEEENSIVRLTGPYWNMKCALNDVVELVTKIRNNNQRYKFKIPPKDVGFLIGKNGAKINEIKLSSNVDVHFDRSEKPEKPDGEQEEDTDAFVTGNYQTILTGLRLICDRLSSKGQQTLYDDPRTLQFAESLMESF</sequence>
<reference evidence="3 4" key="1">
    <citation type="submission" date="2019-12" db="EMBL/GenBank/DDBJ databases">
        <title>Chromosome-level assembly of the Caenorhabditis remanei genome.</title>
        <authorList>
            <person name="Teterina A.A."/>
            <person name="Willis J.H."/>
            <person name="Phillips P.C."/>
        </authorList>
    </citation>
    <scope>NUCLEOTIDE SEQUENCE [LARGE SCALE GENOMIC DNA]</scope>
    <source>
        <strain evidence="3 4">PX506</strain>
        <tissue evidence="3">Whole organism</tissue>
    </source>
</reference>
<evidence type="ECO:0000259" key="2">
    <source>
        <dbReference type="SMART" id="SM00322"/>
    </source>
</evidence>
<keyword evidence="1" id="KW-0694">RNA-binding</keyword>
<evidence type="ECO:0000313" key="4">
    <source>
        <dbReference type="Proteomes" id="UP000483820"/>
    </source>
</evidence>
<name>A0A6A5HV56_CAERE</name>
<dbReference type="Proteomes" id="UP000483820">
    <property type="component" value="Chromosome I"/>
</dbReference>
<dbReference type="CTD" id="9806597"/>
<evidence type="ECO:0000313" key="3">
    <source>
        <dbReference type="EMBL" id="KAF1771021.1"/>
    </source>
</evidence>